<evidence type="ECO:0000256" key="8">
    <source>
        <dbReference type="ARBA" id="ARBA00023163"/>
    </source>
</evidence>
<comment type="caution">
    <text evidence="12">The sequence shown here is derived from an EMBL/GenBank/DDBJ whole genome shotgun (WGS) entry which is preliminary data.</text>
</comment>
<evidence type="ECO:0000256" key="4">
    <source>
        <dbReference type="ARBA" id="ARBA00022737"/>
    </source>
</evidence>
<feature type="region of interest" description="Disordered" evidence="11">
    <location>
        <begin position="456"/>
        <end position="475"/>
    </location>
</feature>
<keyword evidence="4" id="KW-0677">Repeat</keyword>
<keyword evidence="10" id="KW-0175">Coiled coil</keyword>
<comment type="similarity">
    <text evidence="2">Belongs to the MYT1 family.</text>
</comment>
<keyword evidence="6" id="KW-0862">Zinc</keyword>
<protein>
    <submittedName>
        <fullName evidence="12">Uncharacterized protein</fullName>
    </submittedName>
</protein>
<dbReference type="GO" id="GO:0007399">
    <property type="term" value="P:nervous system development"/>
    <property type="evidence" value="ECO:0007669"/>
    <property type="project" value="UniProtKB-KW"/>
</dbReference>
<feature type="coiled-coil region" evidence="10">
    <location>
        <begin position="114"/>
        <end position="163"/>
    </location>
</feature>
<evidence type="ECO:0000313" key="13">
    <source>
        <dbReference type="Proteomes" id="UP000605970"/>
    </source>
</evidence>
<evidence type="ECO:0000256" key="10">
    <source>
        <dbReference type="SAM" id="Coils"/>
    </source>
</evidence>
<feature type="compositionally biased region" description="Polar residues" evidence="11">
    <location>
        <begin position="84"/>
        <end position="95"/>
    </location>
</feature>
<dbReference type="GO" id="GO:0000981">
    <property type="term" value="F:DNA-binding transcription factor activity, RNA polymerase II-specific"/>
    <property type="evidence" value="ECO:0007669"/>
    <property type="project" value="TreeGrafter"/>
</dbReference>
<reference evidence="12" key="1">
    <citation type="journal article" date="2020" name="Ecol. Evol.">
        <title>Genome structure and content of the rice root-knot nematode (Meloidogyne graminicola).</title>
        <authorList>
            <person name="Phan N.T."/>
            <person name="Danchin E.G.J."/>
            <person name="Klopp C."/>
            <person name="Perfus-Barbeoch L."/>
            <person name="Kozlowski D.K."/>
            <person name="Koutsovoulos G.D."/>
            <person name="Lopez-Roques C."/>
            <person name="Bouchez O."/>
            <person name="Zahm M."/>
            <person name="Besnard G."/>
            <person name="Bellafiore S."/>
        </authorList>
    </citation>
    <scope>NUCLEOTIDE SEQUENCE</scope>
    <source>
        <strain evidence="12">VN-18</strain>
    </source>
</reference>
<dbReference type="AlphaFoldDB" id="A0A8T0A3Q8"/>
<dbReference type="OrthoDB" id="10069059at2759"/>
<dbReference type="PANTHER" id="PTHR10816">
    <property type="entry name" value="MYELIN TRANSCRIPTION FACTOR 1-RELATED"/>
    <property type="match status" value="1"/>
</dbReference>
<sequence length="693" mass="79228">MFVCFTKHFIMFVKASFLFSLTPKTYWLWEMVGQPLVKLGVYKAGEYFISVTNFLNCLNKMEITTSTTTSTTSNVDSLHLKNNISSHPPSLTNSLEGDFNSKKRRRKPEAKDIIRLTEIKINNANNNLIKEENEIIIDNEEENEEEEEENRNCNEEEVFIKQNNLQILPFIEKEKKNNHDEENSSSFNLIKNLSQSSSSSFLPLFPLTQLSSSNSIVESLFNQNRINNVKEIIEENLKEEEKKNNCCFEEILINNNNNSTTSYSPTRIDNNNYYYSSSSISPSLLLLEEEQQQQEGEGILINTTTTNNCLIKNNKRKGENNTKLSCPTPGCDGSGHQTGLYTHHRSLSGCPRRPDKQTIQILSLQPDQQLKCTYPGCDGRGHSRNSHRSLSGCPVAYADKINKKQLKSSISTKSTTTKKEQLSETIPTTDLREALLAGFQRQMLIQAALLCSSSSNNNNNNQSNINNNLNEKEEENKIEETNLIKKPRLELIEKQQENNNCSLNSTQLEQIENALLSKGFQLPTGGLTNLNSEQLLELATTLATQRLAVVQAQFQAATMWLSPPTGQSSNEQQTIQTQQQQYLISKLLEHQKQTKTLNKTLLKTENEETQQNNGISYNQQIKCQQQQFLPFGRGEIGTLFAQMQQQRLIQLRQQQQLMEKQQNIKYEEKEKRRKRNSVIKKVESNNKKEKNLN</sequence>
<evidence type="ECO:0000256" key="7">
    <source>
        <dbReference type="ARBA" id="ARBA00023015"/>
    </source>
</evidence>
<dbReference type="GO" id="GO:0008270">
    <property type="term" value="F:zinc ion binding"/>
    <property type="evidence" value="ECO:0007669"/>
    <property type="project" value="UniProtKB-KW"/>
</dbReference>
<organism evidence="12 13">
    <name type="scientific">Meloidogyne graminicola</name>
    <dbReference type="NCBI Taxonomy" id="189291"/>
    <lineage>
        <taxon>Eukaryota</taxon>
        <taxon>Metazoa</taxon>
        <taxon>Ecdysozoa</taxon>
        <taxon>Nematoda</taxon>
        <taxon>Chromadorea</taxon>
        <taxon>Rhabditida</taxon>
        <taxon>Tylenchina</taxon>
        <taxon>Tylenchomorpha</taxon>
        <taxon>Tylenchoidea</taxon>
        <taxon>Meloidogynidae</taxon>
        <taxon>Meloidogyninae</taxon>
        <taxon>Meloidogyne</taxon>
    </lineage>
</organism>
<keyword evidence="3" id="KW-0479">Metal-binding</keyword>
<keyword evidence="8" id="KW-0804">Transcription</keyword>
<dbReference type="EMBL" id="JABEBT010000001">
    <property type="protein sequence ID" value="KAF7640180.1"/>
    <property type="molecule type" value="Genomic_DNA"/>
</dbReference>
<feature type="compositionally biased region" description="Basic and acidic residues" evidence="11">
    <location>
        <begin position="680"/>
        <end position="693"/>
    </location>
</feature>
<accession>A0A8T0A3Q8</accession>
<dbReference type="SUPFAM" id="SSF103637">
    <property type="entry name" value="CCHHC domain"/>
    <property type="match status" value="2"/>
</dbReference>
<dbReference type="Gene3D" id="4.10.320.30">
    <property type="match status" value="2"/>
</dbReference>
<dbReference type="GO" id="GO:0005634">
    <property type="term" value="C:nucleus"/>
    <property type="evidence" value="ECO:0007669"/>
    <property type="project" value="UniProtKB-SubCell"/>
</dbReference>
<feature type="compositionally biased region" description="Low complexity" evidence="11">
    <location>
        <begin position="456"/>
        <end position="469"/>
    </location>
</feature>
<feature type="coiled-coil region" evidence="10">
    <location>
        <begin position="223"/>
        <end position="250"/>
    </location>
</feature>
<comment type="subcellular location">
    <subcellularLocation>
        <location evidence="1">Nucleus</location>
    </subcellularLocation>
</comment>
<name>A0A8T0A3Q8_9BILA</name>
<proteinExistence type="inferred from homology"/>
<keyword evidence="7" id="KW-0805">Transcription regulation</keyword>
<evidence type="ECO:0000256" key="1">
    <source>
        <dbReference type="ARBA" id="ARBA00004123"/>
    </source>
</evidence>
<keyword evidence="5" id="KW-0863">Zinc-finger</keyword>
<dbReference type="InterPro" id="IPR036060">
    <property type="entry name" value="Znf_C2H2C_sf"/>
</dbReference>
<keyword evidence="13" id="KW-1185">Reference proteome</keyword>
<dbReference type="PANTHER" id="PTHR10816:SF15">
    <property type="entry name" value="MYELIN TRANSCRIPTION FACTOR 1-LIKE PROTEIN"/>
    <property type="match status" value="1"/>
</dbReference>
<evidence type="ECO:0000313" key="12">
    <source>
        <dbReference type="EMBL" id="KAF7640180.1"/>
    </source>
</evidence>
<evidence type="ECO:0000256" key="5">
    <source>
        <dbReference type="ARBA" id="ARBA00022771"/>
    </source>
</evidence>
<keyword evidence="9" id="KW-0539">Nucleus</keyword>
<evidence type="ECO:0000256" key="3">
    <source>
        <dbReference type="ARBA" id="ARBA00022723"/>
    </source>
</evidence>
<dbReference type="Proteomes" id="UP000605970">
    <property type="component" value="Unassembled WGS sequence"/>
</dbReference>
<feature type="region of interest" description="Disordered" evidence="11">
    <location>
        <begin position="662"/>
        <end position="693"/>
    </location>
</feature>
<dbReference type="GO" id="GO:0000978">
    <property type="term" value="F:RNA polymerase II cis-regulatory region sequence-specific DNA binding"/>
    <property type="evidence" value="ECO:0007669"/>
    <property type="project" value="TreeGrafter"/>
</dbReference>
<evidence type="ECO:0000256" key="2">
    <source>
        <dbReference type="ARBA" id="ARBA00010194"/>
    </source>
</evidence>
<feature type="region of interest" description="Disordered" evidence="11">
    <location>
        <begin position="84"/>
        <end position="106"/>
    </location>
</feature>
<evidence type="ECO:0000256" key="6">
    <source>
        <dbReference type="ARBA" id="ARBA00022833"/>
    </source>
</evidence>
<dbReference type="FunFam" id="4.10.320.30:FF:000001">
    <property type="entry name" value="Myelin transcription factor 1-like, a"/>
    <property type="match status" value="1"/>
</dbReference>
<evidence type="ECO:0000256" key="11">
    <source>
        <dbReference type="SAM" id="MobiDB-lite"/>
    </source>
</evidence>
<dbReference type="PROSITE" id="PS51802">
    <property type="entry name" value="ZF_CCHHC"/>
    <property type="match status" value="1"/>
</dbReference>
<dbReference type="InterPro" id="IPR002515">
    <property type="entry name" value="Znf_C2H2C"/>
</dbReference>
<evidence type="ECO:0000256" key="9">
    <source>
        <dbReference type="ARBA" id="ARBA00023242"/>
    </source>
</evidence>
<gene>
    <name evidence="12" type="ORF">Mgra_00000006</name>
</gene>
<dbReference type="Pfam" id="PF01530">
    <property type="entry name" value="zf-C2HC"/>
    <property type="match status" value="1"/>
</dbReference>